<dbReference type="SUPFAM" id="SSF46946">
    <property type="entry name" value="S13-like H2TH domain"/>
    <property type="match status" value="1"/>
</dbReference>
<keyword evidence="3" id="KW-0699">rRNA-binding</keyword>
<dbReference type="InterPro" id="IPR027437">
    <property type="entry name" value="Rbsml_uS13_C"/>
</dbReference>
<dbReference type="InterPro" id="IPR018269">
    <property type="entry name" value="Ribosomal_uS13_CS"/>
</dbReference>
<dbReference type="GO" id="GO:0005739">
    <property type="term" value="C:mitochondrion"/>
    <property type="evidence" value="ECO:0007669"/>
    <property type="project" value="TreeGrafter"/>
</dbReference>
<name>A0A5J5B7B9_9ASTE</name>
<protein>
    <recommendedName>
        <fullName evidence="9">30S ribosomal protein S13, chloroplastic</fullName>
    </recommendedName>
</protein>
<dbReference type="Proteomes" id="UP000325577">
    <property type="component" value="Linkage Group LG15"/>
</dbReference>
<comment type="similarity">
    <text evidence="1">Belongs to the universal ribosomal protein uS13 family.</text>
</comment>
<dbReference type="InterPro" id="IPR019980">
    <property type="entry name" value="Ribosomal_uS13_bac-type"/>
</dbReference>
<dbReference type="Pfam" id="PF00416">
    <property type="entry name" value="Ribosomal_S13"/>
    <property type="match status" value="1"/>
</dbReference>
<dbReference type="OrthoDB" id="525520at2759"/>
<evidence type="ECO:0000256" key="1">
    <source>
        <dbReference type="ARBA" id="ARBA00008080"/>
    </source>
</evidence>
<dbReference type="Gene3D" id="1.10.8.50">
    <property type="match status" value="1"/>
</dbReference>
<dbReference type="PROSITE" id="PS00646">
    <property type="entry name" value="RIBOSOMAL_S13_1"/>
    <property type="match status" value="1"/>
</dbReference>
<dbReference type="GO" id="GO:0015935">
    <property type="term" value="C:small ribosomal subunit"/>
    <property type="evidence" value="ECO:0007669"/>
    <property type="project" value="TreeGrafter"/>
</dbReference>
<dbReference type="InterPro" id="IPR001892">
    <property type="entry name" value="Ribosomal_uS13"/>
</dbReference>
<evidence type="ECO:0000256" key="4">
    <source>
        <dbReference type="ARBA" id="ARBA00022884"/>
    </source>
</evidence>
<dbReference type="PANTHER" id="PTHR10871:SF1">
    <property type="entry name" value="SMALL RIBOSOMAL SUBUNIT PROTEIN US13M"/>
    <property type="match status" value="1"/>
</dbReference>
<sequence>MAQALATPLAPSLSLLCNTTSRNPKSLSYSVSFPISTSPKFHGLTIKCARVGGVEIPNNKRVQYSLQYIHGIGRTNARQILCDLGMENKITKDLSEEELITLRDEVSKYMIEGDLRRFNALAIRRLKEIQCYRGVRHIQGLPCRGQRTKNNCRTLKGKKVSIAGKKKAPR</sequence>
<evidence type="ECO:0000256" key="2">
    <source>
        <dbReference type="ARBA" id="ARBA00011458"/>
    </source>
</evidence>
<proteinExistence type="inferred from homology"/>
<evidence type="ECO:0000256" key="3">
    <source>
        <dbReference type="ARBA" id="ARBA00022730"/>
    </source>
</evidence>
<evidence type="ECO:0000256" key="5">
    <source>
        <dbReference type="ARBA" id="ARBA00022980"/>
    </source>
</evidence>
<dbReference type="InterPro" id="IPR010979">
    <property type="entry name" value="Ribosomal_uS13-like_H2TH"/>
</dbReference>
<evidence type="ECO:0000313" key="7">
    <source>
        <dbReference type="EMBL" id="KAA8538549.1"/>
    </source>
</evidence>
<accession>A0A5J5B7B9</accession>
<evidence type="ECO:0000313" key="8">
    <source>
        <dbReference type="Proteomes" id="UP000325577"/>
    </source>
</evidence>
<dbReference type="EMBL" id="CM018038">
    <property type="protein sequence ID" value="KAA8538549.1"/>
    <property type="molecule type" value="Genomic_DNA"/>
</dbReference>
<dbReference type="PANTHER" id="PTHR10871">
    <property type="entry name" value="30S RIBOSOMAL PROTEIN S13/40S RIBOSOMAL PROTEIN S18"/>
    <property type="match status" value="1"/>
</dbReference>
<gene>
    <name evidence="7" type="ORF">F0562_028257</name>
</gene>
<evidence type="ECO:0008006" key="9">
    <source>
        <dbReference type="Google" id="ProtNLM"/>
    </source>
</evidence>
<dbReference type="GO" id="GO:0019843">
    <property type="term" value="F:rRNA binding"/>
    <property type="evidence" value="ECO:0007669"/>
    <property type="project" value="UniProtKB-KW"/>
</dbReference>
<evidence type="ECO:0000256" key="6">
    <source>
        <dbReference type="ARBA" id="ARBA00023274"/>
    </source>
</evidence>
<dbReference type="NCBIfam" id="TIGR03631">
    <property type="entry name" value="uS13_bact"/>
    <property type="match status" value="1"/>
</dbReference>
<keyword evidence="6" id="KW-0687">Ribonucleoprotein</keyword>
<reference evidence="7 8" key="1">
    <citation type="submission" date="2019-09" db="EMBL/GenBank/DDBJ databases">
        <title>A chromosome-level genome assembly of the Chinese tupelo Nyssa sinensis.</title>
        <authorList>
            <person name="Yang X."/>
            <person name="Kang M."/>
            <person name="Yang Y."/>
            <person name="Xiong H."/>
            <person name="Wang M."/>
            <person name="Zhang Z."/>
            <person name="Wang Z."/>
            <person name="Wu H."/>
            <person name="Ma T."/>
            <person name="Liu J."/>
            <person name="Xi Z."/>
        </authorList>
    </citation>
    <scope>NUCLEOTIDE SEQUENCE [LARGE SCALE GENOMIC DNA]</scope>
    <source>
        <strain evidence="7">J267</strain>
        <tissue evidence="7">Leaf</tissue>
    </source>
</reference>
<dbReference type="GO" id="GO:0003735">
    <property type="term" value="F:structural constituent of ribosome"/>
    <property type="evidence" value="ECO:0007669"/>
    <property type="project" value="InterPro"/>
</dbReference>
<dbReference type="HAMAP" id="MF_01315">
    <property type="entry name" value="Ribosomal_uS13"/>
    <property type="match status" value="1"/>
</dbReference>
<dbReference type="PROSITE" id="PS50159">
    <property type="entry name" value="RIBOSOMAL_S13_2"/>
    <property type="match status" value="1"/>
</dbReference>
<keyword evidence="8" id="KW-1185">Reference proteome</keyword>
<dbReference type="AlphaFoldDB" id="A0A5J5B7B9"/>
<dbReference type="GO" id="GO:0006412">
    <property type="term" value="P:translation"/>
    <property type="evidence" value="ECO:0007669"/>
    <property type="project" value="InterPro"/>
</dbReference>
<organism evidence="7 8">
    <name type="scientific">Nyssa sinensis</name>
    <dbReference type="NCBI Taxonomy" id="561372"/>
    <lineage>
        <taxon>Eukaryota</taxon>
        <taxon>Viridiplantae</taxon>
        <taxon>Streptophyta</taxon>
        <taxon>Embryophyta</taxon>
        <taxon>Tracheophyta</taxon>
        <taxon>Spermatophyta</taxon>
        <taxon>Magnoliopsida</taxon>
        <taxon>eudicotyledons</taxon>
        <taxon>Gunneridae</taxon>
        <taxon>Pentapetalae</taxon>
        <taxon>asterids</taxon>
        <taxon>Cornales</taxon>
        <taxon>Nyssaceae</taxon>
        <taxon>Nyssa</taxon>
    </lineage>
</organism>
<comment type="subunit">
    <text evidence="2">Part of the 30S ribosomal subunit.</text>
</comment>
<keyword evidence="5" id="KW-0689">Ribosomal protein</keyword>
<keyword evidence="4" id="KW-0694">RNA-binding</keyword>
<dbReference type="FunFam" id="1.10.8.50:FF:000001">
    <property type="entry name" value="30S ribosomal protein S13"/>
    <property type="match status" value="1"/>
</dbReference>
<dbReference type="Gene3D" id="4.10.910.10">
    <property type="entry name" value="30s ribosomal protein s13, domain 2"/>
    <property type="match status" value="1"/>
</dbReference>